<comment type="caution">
    <text evidence="2">The sequence shown here is derived from an EMBL/GenBank/DDBJ whole genome shotgun (WGS) entry which is preliminary data.</text>
</comment>
<accession>A0A5N5K652</accession>
<name>A0A5N5K652_9ROSI</name>
<evidence type="ECO:0000313" key="3">
    <source>
        <dbReference type="Proteomes" id="UP000326939"/>
    </source>
</evidence>
<evidence type="ECO:0000313" key="2">
    <source>
        <dbReference type="EMBL" id="KAB5525453.1"/>
    </source>
</evidence>
<evidence type="ECO:0000256" key="1">
    <source>
        <dbReference type="SAM" id="MobiDB-lite"/>
    </source>
</evidence>
<sequence length="127" mass="14583">MEASFVRTMLENNSPLLRLDRYLPDSSESTLDLKSQRKKKHGTPGKNKTPSGLLAAPEILLVHQEQEWRVELIRDQQGGFHPTISIMILRKIRWSHRLISELMIKMNDKDERDLPYVAVAPPMAPAN</sequence>
<dbReference type="AlphaFoldDB" id="A0A5N5K652"/>
<proteinExistence type="predicted"/>
<organism evidence="2 3">
    <name type="scientific">Salix brachista</name>
    <dbReference type="NCBI Taxonomy" id="2182728"/>
    <lineage>
        <taxon>Eukaryota</taxon>
        <taxon>Viridiplantae</taxon>
        <taxon>Streptophyta</taxon>
        <taxon>Embryophyta</taxon>
        <taxon>Tracheophyta</taxon>
        <taxon>Spermatophyta</taxon>
        <taxon>Magnoliopsida</taxon>
        <taxon>eudicotyledons</taxon>
        <taxon>Gunneridae</taxon>
        <taxon>Pentapetalae</taxon>
        <taxon>rosids</taxon>
        <taxon>fabids</taxon>
        <taxon>Malpighiales</taxon>
        <taxon>Salicaceae</taxon>
        <taxon>Saliceae</taxon>
        <taxon>Salix</taxon>
    </lineage>
</organism>
<reference evidence="3" key="1">
    <citation type="journal article" date="2019" name="Gigascience">
        <title>De novo genome assembly of the endangered Acer yangbiense, a plant species with extremely small populations endemic to Yunnan Province, China.</title>
        <authorList>
            <person name="Yang J."/>
            <person name="Wariss H.M."/>
            <person name="Tao L."/>
            <person name="Zhang R."/>
            <person name="Yun Q."/>
            <person name="Hollingsworth P."/>
            <person name="Dao Z."/>
            <person name="Luo G."/>
            <person name="Guo H."/>
            <person name="Ma Y."/>
            <person name="Sun W."/>
        </authorList>
    </citation>
    <scope>NUCLEOTIDE SEQUENCE [LARGE SCALE GENOMIC DNA]</scope>
    <source>
        <strain evidence="3">cv. br00</strain>
    </source>
</reference>
<feature type="region of interest" description="Disordered" evidence="1">
    <location>
        <begin position="27"/>
        <end position="52"/>
    </location>
</feature>
<dbReference type="Proteomes" id="UP000326939">
    <property type="component" value="Chromosome 15"/>
</dbReference>
<dbReference type="EMBL" id="VDCV01000015">
    <property type="protein sequence ID" value="KAB5525453.1"/>
    <property type="molecule type" value="Genomic_DNA"/>
</dbReference>
<keyword evidence="3" id="KW-1185">Reference proteome</keyword>
<gene>
    <name evidence="2" type="ORF">DKX38_023202</name>
</gene>
<protein>
    <submittedName>
        <fullName evidence="2">Uncharacterized protein</fullName>
    </submittedName>
</protein>